<dbReference type="EMBL" id="JABBKX010000004">
    <property type="protein sequence ID" value="NMJ42240.1"/>
    <property type="molecule type" value="Genomic_DNA"/>
</dbReference>
<feature type="transmembrane region" description="Helical" evidence="1">
    <location>
        <begin position="83"/>
        <end position="100"/>
    </location>
</feature>
<dbReference type="AlphaFoldDB" id="A0A848EFM4"/>
<dbReference type="Proteomes" id="UP000548582">
    <property type="component" value="Unassembled WGS sequence"/>
</dbReference>
<keyword evidence="1" id="KW-1133">Transmembrane helix</keyword>
<comment type="caution">
    <text evidence="2">The sequence shown here is derived from an EMBL/GenBank/DDBJ whole genome shotgun (WGS) entry which is preliminary data.</text>
</comment>
<keyword evidence="3" id="KW-1185">Reference proteome</keyword>
<accession>A0A848EFM4</accession>
<evidence type="ECO:0000313" key="2">
    <source>
        <dbReference type="EMBL" id="NMJ42240.1"/>
    </source>
</evidence>
<organism evidence="2 3">
    <name type="scientific">Neoroseomonas marina</name>
    <dbReference type="NCBI Taxonomy" id="1232220"/>
    <lineage>
        <taxon>Bacteria</taxon>
        <taxon>Pseudomonadati</taxon>
        <taxon>Pseudomonadota</taxon>
        <taxon>Alphaproteobacteria</taxon>
        <taxon>Acetobacterales</taxon>
        <taxon>Acetobacteraceae</taxon>
        <taxon>Neoroseomonas</taxon>
    </lineage>
</organism>
<feature type="transmembrane region" description="Helical" evidence="1">
    <location>
        <begin position="57"/>
        <end position="77"/>
    </location>
</feature>
<sequence>MMAGGEDASVLDAAARLAGLSPQEREALGARWAAVRAAFPGRPLRVRPRRARRWRNGAAVALLALVLGAGLGVGGMALAGPRIGLLMGLGGMALGAIGWLRPSPEARWLRQDLDGRPLVPVPLYREGSRLAAIPDGRRLVGGLPLLSLDPGRDSPRLALGVATDGGDVVLALDPALRCLVLTAEERAGIHAALTL</sequence>
<reference evidence="2 3" key="1">
    <citation type="submission" date="2020-03" db="EMBL/GenBank/DDBJ databases">
        <authorList>
            <person name="Sun Q."/>
        </authorList>
    </citation>
    <scope>NUCLEOTIDE SEQUENCE [LARGE SCALE GENOMIC DNA]</scope>
    <source>
        <strain evidence="2 3">JC162</strain>
    </source>
</reference>
<gene>
    <name evidence="2" type="ORF">GWK16_13380</name>
</gene>
<proteinExistence type="predicted"/>
<keyword evidence="1" id="KW-0812">Transmembrane</keyword>
<keyword evidence="1" id="KW-0472">Membrane</keyword>
<name>A0A848EFM4_9PROT</name>
<evidence type="ECO:0000256" key="1">
    <source>
        <dbReference type="SAM" id="Phobius"/>
    </source>
</evidence>
<evidence type="ECO:0000313" key="3">
    <source>
        <dbReference type="Proteomes" id="UP000548582"/>
    </source>
</evidence>
<protein>
    <submittedName>
        <fullName evidence="2">Uncharacterized protein</fullName>
    </submittedName>
</protein>